<dbReference type="AlphaFoldDB" id="A0A7U9TJ24"/>
<dbReference type="GO" id="GO:0032259">
    <property type="term" value="P:methylation"/>
    <property type="evidence" value="ECO:0007669"/>
    <property type="project" value="InterPro"/>
</dbReference>
<dbReference type="Pfam" id="PF01728">
    <property type="entry name" value="FtsJ"/>
    <property type="match status" value="1"/>
</dbReference>
<dbReference type="PANTHER" id="PTHR32319">
    <property type="entry name" value="BACTERIAL HEMOLYSIN-LIKE PROTEIN"/>
    <property type="match status" value="1"/>
</dbReference>
<evidence type="ECO:0000256" key="2">
    <source>
        <dbReference type="ARBA" id="ARBA00029460"/>
    </source>
</evidence>
<dbReference type="RefSeq" id="WP_176238955.1">
    <property type="nucleotide sequence ID" value="NZ_AP024412.1"/>
</dbReference>
<dbReference type="GO" id="GO:0003723">
    <property type="term" value="F:RNA binding"/>
    <property type="evidence" value="ECO:0007669"/>
    <property type="project" value="UniProtKB-KW"/>
</dbReference>
<evidence type="ECO:0000256" key="3">
    <source>
        <dbReference type="PROSITE-ProRule" id="PRU00182"/>
    </source>
</evidence>
<dbReference type="Gene3D" id="3.10.290.10">
    <property type="entry name" value="RNA-binding S4 domain"/>
    <property type="match status" value="1"/>
</dbReference>
<comment type="similarity">
    <text evidence="2">Belongs to the TlyA family.</text>
</comment>
<dbReference type="GO" id="GO:0008168">
    <property type="term" value="F:methyltransferase activity"/>
    <property type="evidence" value="ECO:0007669"/>
    <property type="project" value="InterPro"/>
</dbReference>
<gene>
    <name evidence="5" type="primary">tly</name>
    <name evidence="5" type="ORF">MPAN_011150</name>
</gene>
<dbReference type="InterPro" id="IPR004538">
    <property type="entry name" value="Hemolysin_A/TlyA"/>
</dbReference>
<dbReference type="Proteomes" id="UP000620133">
    <property type="component" value="Chromosome"/>
</dbReference>
<keyword evidence="1 3" id="KW-0694">RNA-binding</keyword>
<name>A0A7U9TJ24_9MOLU</name>
<dbReference type="CDD" id="cd00165">
    <property type="entry name" value="S4"/>
    <property type="match status" value="1"/>
</dbReference>
<evidence type="ECO:0000259" key="4">
    <source>
        <dbReference type="SMART" id="SM00363"/>
    </source>
</evidence>
<dbReference type="InterPro" id="IPR047048">
    <property type="entry name" value="TlyA"/>
</dbReference>
<dbReference type="NCBIfam" id="TIGR00478">
    <property type="entry name" value="tly"/>
    <property type="match status" value="1"/>
</dbReference>
<dbReference type="KEGG" id="manr:MPAN_011150"/>
<dbReference type="EMBL" id="AP024412">
    <property type="protein sequence ID" value="BCR36222.1"/>
    <property type="molecule type" value="Genomic_DNA"/>
</dbReference>
<accession>A0A7U9TJ24</accession>
<protein>
    <submittedName>
        <fullName evidence="5">TlyA family rRNA (Cytidine-2'-O)-methyltransferase</fullName>
    </submittedName>
</protein>
<dbReference type="Pfam" id="PF01479">
    <property type="entry name" value="S4"/>
    <property type="match status" value="1"/>
</dbReference>
<organism evidence="5 6">
    <name type="scientific">Mariniplasma anaerobium</name>
    <dbReference type="NCBI Taxonomy" id="2735436"/>
    <lineage>
        <taxon>Bacteria</taxon>
        <taxon>Bacillati</taxon>
        <taxon>Mycoplasmatota</taxon>
        <taxon>Mollicutes</taxon>
        <taxon>Acholeplasmatales</taxon>
        <taxon>Acholeplasmataceae</taxon>
        <taxon>Mariniplasma</taxon>
    </lineage>
</organism>
<dbReference type="PROSITE" id="PS50889">
    <property type="entry name" value="S4"/>
    <property type="match status" value="1"/>
</dbReference>
<dbReference type="InterPro" id="IPR002877">
    <property type="entry name" value="RNA_MeTrfase_FtsJ_dom"/>
</dbReference>
<dbReference type="InterPro" id="IPR002942">
    <property type="entry name" value="S4_RNA-bd"/>
</dbReference>
<feature type="domain" description="RNA-binding S4" evidence="4">
    <location>
        <begin position="1"/>
        <end position="62"/>
    </location>
</feature>
<reference evidence="5" key="1">
    <citation type="submission" date="2021-01" db="EMBL/GenBank/DDBJ databases">
        <title>Draft genome sequence of Acholeplasmataceae bacterium strain Mahy22.</title>
        <authorList>
            <person name="Watanabe M."/>
            <person name="Kojima H."/>
            <person name="Fukui M."/>
        </authorList>
    </citation>
    <scope>NUCLEOTIDE SEQUENCE</scope>
    <source>
        <strain evidence="5">Mahy22</strain>
    </source>
</reference>
<dbReference type="Gene3D" id="3.40.50.150">
    <property type="entry name" value="Vaccinia Virus protein VP39"/>
    <property type="match status" value="1"/>
</dbReference>
<evidence type="ECO:0000256" key="1">
    <source>
        <dbReference type="ARBA" id="ARBA00022884"/>
    </source>
</evidence>
<dbReference type="InterPro" id="IPR029063">
    <property type="entry name" value="SAM-dependent_MTases_sf"/>
</dbReference>
<keyword evidence="6" id="KW-1185">Reference proteome</keyword>
<dbReference type="SMART" id="SM00363">
    <property type="entry name" value="S4"/>
    <property type="match status" value="1"/>
</dbReference>
<sequence>MRLDQYMVSKELVKSRSQATDYIKRGLVLVNDKEIFKPGYQVNDTDLIKCIEKAHFVSRAGEKLHHALIEFDMKLDGKIVMDIGSSTGGFTECSLKQGASLVYAYDVGTDQMDIELKKDKRIKLFEQTNILDVDVPKVDVCLIDVSFTSILPILNHLKGFDKEMVALIKPQFEAGHNHFKGVIKDKKMYKNILNHVIFEIDQMGYHIINLKKAHIKGKKGNQEYVLHIDGSKYSHKDFKEMIGEVL</sequence>
<dbReference type="SUPFAM" id="SSF53335">
    <property type="entry name" value="S-adenosyl-L-methionine-dependent methyltransferases"/>
    <property type="match status" value="1"/>
</dbReference>
<evidence type="ECO:0000313" key="5">
    <source>
        <dbReference type="EMBL" id="BCR36222.1"/>
    </source>
</evidence>
<dbReference type="PANTHER" id="PTHR32319:SF0">
    <property type="entry name" value="BACTERIAL HEMOLYSIN-LIKE PROTEIN"/>
    <property type="match status" value="1"/>
</dbReference>
<dbReference type="InterPro" id="IPR036986">
    <property type="entry name" value="S4_RNA-bd_sf"/>
</dbReference>
<proteinExistence type="inferred from homology"/>
<evidence type="ECO:0000313" key="6">
    <source>
        <dbReference type="Proteomes" id="UP000620133"/>
    </source>
</evidence>